<proteinExistence type="inferred from homology"/>
<feature type="transmembrane region" description="Helical" evidence="8">
    <location>
        <begin position="312"/>
        <end position="329"/>
    </location>
</feature>
<keyword evidence="7 8" id="KW-0472">Membrane</keyword>
<feature type="transmembrane region" description="Helical" evidence="8">
    <location>
        <begin position="241"/>
        <end position="267"/>
    </location>
</feature>
<dbReference type="CDD" id="cd06550">
    <property type="entry name" value="TM_ABC_iron-siderophores_like"/>
    <property type="match status" value="1"/>
</dbReference>
<name>A0ABW5PJ63_9BACL</name>
<gene>
    <name evidence="9" type="ORF">ACFSUF_18430</name>
</gene>
<sequence>MPGTTQRTLPFVYKLAAGLAGLAAMFAIAMIFGAADVTLQDVWLSIVSGTGNEQVLLLREIRLPREVAALTVGAALAVSGAVMQGITRNPLADPGLLGLTAGANAALALSMALLPSLGTVGIVIACFLGAAGGTLLVFGIGSLRRGGFSPLRLVLAGAAISTFLYAVAEGIALYFHISQDVSLWNAGGLIGTTWSQLQIIVPVVAAGIIAAILLSRQLTVLSLSEEVAAGLGQNITLIRTALLIVIILLAGASVALAGKFVFLGLMIPHIVRAMVGTDYRFIIPMSAVAGAIFMLLADLVGRTLNAPLETPVVAVVAVIGLPFFLYVVYKGGREFS</sequence>
<feature type="transmembrane region" description="Helical" evidence="8">
    <location>
        <begin position="279"/>
        <end position="300"/>
    </location>
</feature>
<dbReference type="Proteomes" id="UP001597541">
    <property type="component" value="Unassembled WGS sequence"/>
</dbReference>
<feature type="transmembrane region" description="Helical" evidence="8">
    <location>
        <begin position="67"/>
        <end position="83"/>
    </location>
</feature>
<comment type="caution">
    <text evidence="9">The sequence shown here is derived from an EMBL/GenBank/DDBJ whole genome shotgun (WGS) entry which is preliminary data.</text>
</comment>
<evidence type="ECO:0000256" key="2">
    <source>
        <dbReference type="ARBA" id="ARBA00007935"/>
    </source>
</evidence>
<accession>A0ABW5PJ63</accession>
<keyword evidence="3" id="KW-0813">Transport</keyword>
<keyword evidence="10" id="KW-1185">Reference proteome</keyword>
<keyword evidence="6 8" id="KW-1133">Transmembrane helix</keyword>
<evidence type="ECO:0000313" key="10">
    <source>
        <dbReference type="Proteomes" id="UP001597541"/>
    </source>
</evidence>
<evidence type="ECO:0000256" key="3">
    <source>
        <dbReference type="ARBA" id="ARBA00022448"/>
    </source>
</evidence>
<keyword evidence="4" id="KW-1003">Cell membrane</keyword>
<evidence type="ECO:0000256" key="5">
    <source>
        <dbReference type="ARBA" id="ARBA00022692"/>
    </source>
</evidence>
<dbReference type="RefSeq" id="WP_377605303.1">
    <property type="nucleotide sequence ID" value="NZ_JBHUME010000011.1"/>
</dbReference>
<evidence type="ECO:0000256" key="6">
    <source>
        <dbReference type="ARBA" id="ARBA00022989"/>
    </source>
</evidence>
<evidence type="ECO:0000313" key="9">
    <source>
        <dbReference type="EMBL" id="MFD2614392.1"/>
    </source>
</evidence>
<dbReference type="SUPFAM" id="SSF81345">
    <property type="entry name" value="ABC transporter involved in vitamin B12 uptake, BtuC"/>
    <property type="match status" value="1"/>
</dbReference>
<evidence type="ECO:0000256" key="7">
    <source>
        <dbReference type="ARBA" id="ARBA00023136"/>
    </source>
</evidence>
<dbReference type="EMBL" id="JBHUME010000011">
    <property type="protein sequence ID" value="MFD2614392.1"/>
    <property type="molecule type" value="Genomic_DNA"/>
</dbReference>
<evidence type="ECO:0000256" key="1">
    <source>
        <dbReference type="ARBA" id="ARBA00004651"/>
    </source>
</evidence>
<evidence type="ECO:0000256" key="4">
    <source>
        <dbReference type="ARBA" id="ARBA00022475"/>
    </source>
</evidence>
<evidence type="ECO:0000256" key="8">
    <source>
        <dbReference type="SAM" id="Phobius"/>
    </source>
</evidence>
<reference evidence="10" key="1">
    <citation type="journal article" date="2019" name="Int. J. Syst. Evol. Microbiol.">
        <title>The Global Catalogue of Microorganisms (GCM) 10K type strain sequencing project: providing services to taxonomists for standard genome sequencing and annotation.</title>
        <authorList>
            <consortium name="The Broad Institute Genomics Platform"/>
            <consortium name="The Broad Institute Genome Sequencing Center for Infectious Disease"/>
            <person name="Wu L."/>
            <person name="Ma J."/>
        </authorList>
    </citation>
    <scope>NUCLEOTIDE SEQUENCE [LARGE SCALE GENOMIC DNA]</scope>
    <source>
        <strain evidence="10">KCTC 3950</strain>
    </source>
</reference>
<dbReference type="PANTHER" id="PTHR30472:SF65">
    <property type="entry name" value="SIDEROPHORE TRANSPORT SYSTEM PERMEASE PROTEIN YFIZ-RELATED"/>
    <property type="match status" value="1"/>
</dbReference>
<dbReference type="PANTHER" id="PTHR30472">
    <property type="entry name" value="FERRIC ENTEROBACTIN TRANSPORT SYSTEM PERMEASE PROTEIN"/>
    <property type="match status" value="1"/>
</dbReference>
<dbReference type="Gene3D" id="1.10.3470.10">
    <property type="entry name" value="ABC transporter involved in vitamin B12 uptake, BtuC"/>
    <property type="match status" value="1"/>
</dbReference>
<protein>
    <submittedName>
        <fullName evidence="9">FecCD family ABC transporter permease</fullName>
    </submittedName>
</protein>
<dbReference type="InterPro" id="IPR037294">
    <property type="entry name" value="ABC_BtuC-like"/>
</dbReference>
<dbReference type="InterPro" id="IPR000522">
    <property type="entry name" value="ABC_transptr_permease_BtuC"/>
</dbReference>
<comment type="subcellular location">
    <subcellularLocation>
        <location evidence="1">Cell membrane</location>
        <topology evidence="1">Multi-pass membrane protein</topology>
    </subcellularLocation>
</comment>
<comment type="similarity">
    <text evidence="2">Belongs to the binding-protein-dependent transport system permease family. FecCD subfamily.</text>
</comment>
<feature type="transmembrane region" description="Helical" evidence="8">
    <location>
        <begin position="197"/>
        <end position="214"/>
    </location>
</feature>
<feature type="transmembrane region" description="Helical" evidence="8">
    <location>
        <begin position="12"/>
        <end position="35"/>
    </location>
</feature>
<keyword evidence="5 8" id="KW-0812">Transmembrane</keyword>
<feature type="transmembrane region" description="Helical" evidence="8">
    <location>
        <begin position="120"/>
        <end position="141"/>
    </location>
</feature>
<feature type="transmembrane region" description="Helical" evidence="8">
    <location>
        <begin position="153"/>
        <end position="177"/>
    </location>
</feature>
<dbReference type="Pfam" id="PF01032">
    <property type="entry name" value="FecCD"/>
    <property type="match status" value="1"/>
</dbReference>
<feature type="transmembrane region" description="Helical" evidence="8">
    <location>
        <begin position="95"/>
        <end position="114"/>
    </location>
</feature>
<organism evidence="9 10">
    <name type="scientific">Paenibacillus gansuensis</name>
    <dbReference type="NCBI Taxonomy" id="306542"/>
    <lineage>
        <taxon>Bacteria</taxon>
        <taxon>Bacillati</taxon>
        <taxon>Bacillota</taxon>
        <taxon>Bacilli</taxon>
        <taxon>Bacillales</taxon>
        <taxon>Paenibacillaceae</taxon>
        <taxon>Paenibacillus</taxon>
    </lineage>
</organism>